<evidence type="ECO:0000256" key="2">
    <source>
        <dbReference type="ARBA" id="ARBA00022837"/>
    </source>
</evidence>
<feature type="domain" description="C2" evidence="4">
    <location>
        <begin position="358"/>
        <end position="483"/>
    </location>
</feature>
<gene>
    <name evidence="5" type="ORF">SDRG_05090</name>
</gene>
<dbReference type="PROSITE" id="PS50004">
    <property type="entry name" value="C2"/>
    <property type="match status" value="1"/>
</dbReference>
<dbReference type="SMART" id="SM00239">
    <property type="entry name" value="C2"/>
    <property type="match status" value="1"/>
</dbReference>
<evidence type="ECO:0000256" key="1">
    <source>
        <dbReference type="ARBA" id="ARBA00022723"/>
    </source>
</evidence>
<keyword evidence="1" id="KW-0479">Metal-binding</keyword>
<evidence type="ECO:0000313" key="6">
    <source>
        <dbReference type="Proteomes" id="UP000030762"/>
    </source>
</evidence>
<dbReference type="GO" id="GO:0016020">
    <property type="term" value="C:membrane"/>
    <property type="evidence" value="ECO:0007669"/>
    <property type="project" value="InterPro"/>
</dbReference>
<dbReference type="InParanoid" id="T0S495"/>
<dbReference type="OMA" id="ANEQRIS"/>
<protein>
    <recommendedName>
        <fullName evidence="4">C2 domain-containing protein</fullName>
    </recommendedName>
</protein>
<dbReference type="InterPro" id="IPR035892">
    <property type="entry name" value="C2_domain_sf"/>
</dbReference>
<dbReference type="SMART" id="SM00694">
    <property type="entry name" value="DysFC"/>
    <property type="match status" value="2"/>
</dbReference>
<dbReference type="EMBL" id="JH767144">
    <property type="protein sequence ID" value="EQC37487.1"/>
    <property type="molecule type" value="Genomic_DNA"/>
</dbReference>
<proteinExistence type="predicted"/>
<evidence type="ECO:0000256" key="3">
    <source>
        <dbReference type="SAM" id="Coils"/>
    </source>
</evidence>
<keyword evidence="6" id="KW-1185">Reference proteome</keyword>
<dbReference type="Proteomes" id="UP000030762">
    <property type="component" value="Unassembled WGS sequence"/>
</dbReference>
<dbReference type="STRING" id="1156394.T0S495"/>
<evidence type="ECO:0000259" key="4">
    <source>
        <dbReference type="PROSITE" id="PS50004"/>
    </source>
</evidence>
<name>T0S495_SAPDV</name>
<sequence length="629" mass="69075">MDRRPDRLLRFELHNVVEADAVVASSCFGGVLQSVVYAELRLLGRGGALQTACVHPSETWQHQVFEFALSEAEASSRVLHVTLYAIDLFGFASRLGEAHIPVGPLDADKHVVEIPLVLPLHESDGDSAIQTCSVRASAAVWTCDDLAIGATLDVWEYERYAEAWSSQNLLPTDARPALDDTALPAVPPTHVASLGWFPEVHAGDAYGWYYADTFAGPWHNSMSANCYCRRRRLLRRILPADVQAQKKVLADMLRQDHAVTVRELLAARDAHATLCAQYQQAQDEHAAAMERQKREAAAALATATAAHQATLQVVTDAHAATQATLVARTADSEALRARIAELELETSRWRYANEQRISKKQLKVDSRLKSLSTAPRLLRVQLVRCADLAAADSALMGGKSDPYVTFYLGDKKCKSTQFSNELNPVWDHEVFEFQITEGAMYTEILQIVVSDHDTVGADEVIGTASVPLQPLEDAASDKSNNSNNTDGQDAADEVVLPLDVPPEFASQRVHSSIVLRFEVLLESPVATLQVWENERYASRKWSSNHLLPSERQTWSVGSASHAERDAVAPAVPPSAVGSALGWTIDRTQGDVHGWFYAKSFEGPWVNTSNSSSVVRRRGWSNLCHTANAS</sequence>
<dbReference type="SUPFAM" id="SSF49562">
    <property type="entry name" value="C2 domain (Calcium/lipid-binding domain, CaLB)"/>
    <property type="match status" value="1"/>
</dbReference>
<dbReference type="InterPro" id="IPR006614">
    <property type="entry name" value="Peroxin/Ferlin"/>
</dbReference>
<keyword evidence="2" id="KW-0106">Calcium</keyword>
<dbReference type="VEuPathDB" id="FungiDB:SDRG_05090"/>
<dbReference type="AlphaFoldDB" id="T0S495"/>
<dbReference type="CDD" id="cd00030">
    <property type="entry name" value="C2"/>
    <property type="match status" value="1"/>
</dbReference>
<evidence type="ECO:0000313" key="5">
    <source>
        <dbReference type="EMBL" id="EQC37487.1"/>
    </source>
</evidence>
<reference evidence="5 6" key="1">
    <citation type="submission" date="2012-04" db="EMBL/GenBank/DDBJ databases">
        <title>The Genome Sequence of Saprolegnia declina VS20.</title>
        <authorList>
            <consortium name="The Broad Institute Genome Sequencing Platform"/>
            <person name="Russ C."/>
            <person name="Nusbaum C."/>
            <person name="Tyler B."/>
            <person name="van West P."/>
            <person name="Dieguez-Uribeondo J."/>
            <person name="de Bruijn I."/>
            <person name="Tripathy S."/>
            <person name="Jiang R."/>
            <person name="Young S.K."/>
            <person name="Zeng Q."/>
            <person name="Gargeya S."/>
            <person name="Fitzgerald M."/>
            <person name="Haas B."/>
            <person name="Abouelleil A."/>
            <person name="Alvarado L."/>
            <person name="Arachchi H.M."/>
            <person name="Berlin A."/>
            <person name="Chapman S.B."/>
            <person name="Goldberg J."/>
            <person name="Griggs A."/>
            <person name="Gujja S."/>
            <person name="Hansen M."/>
            <person name="Howarth C."/>
            <person name="Imamovic A."/>
            <person name="Larimer J."/>
            <person name="McCowen C."/>
            <person name="Montmayeur A."/>
            <person name="Murphy C."/>
            <person name="Neiman D."/>
            <person name="Pearson M."/>
            <person name="Priest M."/>
            <person name="Roberts A."/>
            <person name="Saif S."/>
            <person name="Shea T."/>
            <person name="Sisk P."/>
            <person name="Sykes S."/>
            <person name="Wortman J."/>
            <person name="Nusbaum C."/>
            <person name="Birren B."/>
        </authorList>
    </citation>
    <scope>NUCLEOTIDE SEQUENCE [LARGE SCALE GENOMIC DNA]</scope>
    <source>
        <strain evidence="5 6">VS20</strain>
    </source>
</reference>
<dbReference type="OrthoDB" id="270970at2759"/>
<dbReference type="eggNOG" id="KOG1013">
    <property type="taxonomic scope" value="Eukaryota"/>
</dbReference>
<dbReference type="RefSeq" id="XP_008609007.1">
    <property type="nucleotide sequence ID" value="XM_008610785.1"/>
</dbReference>
<dbReference type="InterPro" id="IPR000008">
    <property type="entry name" value="C2_dom"/>
</dbReference>
<feature type="coiled-coil region" evidence="3">
    <location>
        <begin position="275"/>
        <end position="306"/>
    </location>
</feature>
<organism evidence="5 6">
    <name type="scientific">Saprolegnia diclina (strain VS20)</name>
    <dbReference type="NCBI Taxonomy" id="1156394"/>
    <lineage>
        <taxon>Eukaryota</taxon>
        <taxon>Sar</taxon>
        <taxon>Stramenopiles</taxon>
        <taxon>Oomycota</taxon>
        <taxon>Saprolegniomycetes</taxon>
        <taxon>Saprolegniales</taxon>
        <taxon>Saprolegniaceae</taxon>
        <taxon>Saprolegnia</taxon>
    </lineage>
</organism>
<dbReference type="GO" id="GO:0046872">
    <property type="term" value="F:metal ion binding"/>
    <property type="evidence" value="ECO:0007669"/>
    <property type="project" value="UniProtKB-KW"/>
</dbReference>
<accession>T0S495</accession>
<dbReference type="Gene3D" id="2.60.40.150">
    <property type="entry name" value="C2 domain"/>
    <property type="match status" value="1"/>
</dbReference>
<dbReference type="PANTHER" id="PTHR45911">
    <property type="entry name" value="C2 DOMAIN-CONTAINING PROTEIN"/>
    <property type="match status" value="1"/>
</dbReference>
<dbReference type="Pfam" id="PF00168">
    <property type="entry name" value="C2"/>
    <property type="match status" value="2"/>
</dbReference>
<keyword evidence="3" id="KW-0175">Coiled coil</keyword>
<dbReference type="GeneID" id="19945817"/>
<dbReference type="PANTHER" id="PTHR45911:SF7">
    <property type="entry name" value="C2 DOMAIN-CONTAINING PROTEIN"/>
    <property type="match status" value="1"/>
</dbReference>